<evidence type="ECO:0008006" key="4">
    <source>
        <dbReference type="Google" id="ProtNLM"/>
    </source>
</evidence>
<evidence type="ECO:0000313" key="2">
    <source>
        <dbReference type="EMBL" id="WXB08876.1"/>
    </source>
</evidence>
<reference evidence="2" key="1">
    <citation type="submission" date="2021-12" db="EMBL/GenBank/DDBJ databases">
        <title>Discovery of the Pendulisporaceae a myxobacterial family with distinct sporulation behavior and unique specialized metabolism.</title>
        <authorList>
            <person name="Garcia R."/>
            <person name="Popoff A."/>
            <person name="Bader C.D."/>
            <person name="Loehr J."/>
            <person name="Walesch S."/>
            <person name="Walt C."/>
            <person name="Boldt J."/>
            <person name="Bunk B."/>
            <person name="Haeckl F.J.F.P.J."/>
            <person name="Gunesch A.P."/>
            <person name="Birkelbach J."/>
            <person name="Nuebel U."/>
            <person name="Pietschmann T."/>
            <person name="Bach T."/>
            <person name="Mueller R."/>
        </authorList>
    </citation>
    <scope>NUCLEOTIDE SEQUENCE</scope>
    <source>
        <strain evidence="2">MSr11367</strain>
    </source>
</reference>
<name>A0ABZ2LI88_9BACT</name>
<dbReference type="InterPro" id="IPR011250">
    <property type="entry name" value="OMP/PagP_B-barrel"/>
</dbReference>
<feature type="signal peptide" evidence="1">
    <location>
        <begin position="1"/>
        <end position="27"/>
    </location>
</feature>
<gene>
    <name evidence="2" type="ORF">LVJ94_16755</name>
</gene>
<dbReference type="RefSeq" id="WP_394838550.1">
    <property type="nucleotide sequence ID" value="NZ_CP089929.1"/>
</dbReference>
<sequence>MRYVTCFTCLGSFAAAIAFASPSVAVAQEGNPKKTEAASEAPIGGHELSISELTAQAPAPPPLHVPYLQYGVSLAGEFVLAPGPICGTTAETACVLGTGGGVAVRVGVRTAGRVYIGGAYEFSKQDSDSLYRLAILQQVRGEFRYYLDTGHDIEPMVLAGAGVAGYGNEWGTDTGGPLGFLGVGVELQITRRTVVGLALSYRGIYLGPFTDSSQTRREGGVASFLGLDLILEARDPL</sequence>
<protein>
    <recommendedName>
        <fullName evidence="4">Outer membrane protein beta-barrel domain-containing protein</fullName>
    </recommendedName>
</protein>
<organism evidence="2 3">
    <name type="scientific">Pendulispora rubella</name>
    <dbReference type="NCBI Taxonomy" id="2741070"/>
    <lineage>
        <taxon>Bacteria</taxon>
        <taxon>Pseudomonadati</taxon>
        <taxon>Myxococcota</taxon>
        <taxon>Myxococcia</taxon>
        <taxon>Myxococcales</taxon>
        <taxon>Sorangiineae</taxon>
        <taxon>Pendulisporaceae</taxon>
        <taxon>Pendulispora</taxon>
    </lineage>
</organism>
<dbReference type="Proteomes" id="UP001374803">
    <property type="component" value="Chromosome"/>
</dbReference>
<accession>A0ABZ2LI88</accession>
<keyword evidence="1" id="KW-0732">Signal</keyword>
<feature type="chain" id="PRO_5046174481" description="Outer membrane protein beta-barrel domain-containing protein" evidence="1">
    <location>
        <begin position="28"/>
        <end position="237"/>
    </location>
</feature>
<keyword evidence="3" id="KW-1185">Reference proteome</keyword>
<evidence type="ECO:0000313" key="3">
    <source>
        <dbReference type="Proteomes" id="UP001374803"/>
    </source>
</evidence>
<proteinExistence type="predicted"/>
<evidence type="ECO:0000256" key="1">
    <source>
        <dbReference type="SAM" id="SignalP"/>
    </source>
</evidence>
<dbReference type="EMBL" id="CP089983">
    <property type="protein sequence ID" value="WXB08876.1"/>
    <property type="molecule type" value="Genomic_DNA"/>
</dbReference>
<dbReference type="SUPFAM" id="SSF56925">
    <property type="entry name" value="OMPA-like"/>
    <property type="match status" value="1"/>
</dbReference>